<evidence type="ECO:0000313" key="1">
    <source>
        <dbReference type="EMBL" id="MPC44214.1"/>
    </source>
</evidence>
<comment type="caution">
    <text evidence="1">The sequence shown here is derived from an EMBL/GenBank/DDBJ whole genome shotgun (WGS) entry which is preliminary data.</text>
</comment>
<dbReference type="Pfam" id="PF03564">
    <property type="entry name" value="DUF1759"/>
    <property type="match status" value="1"/>
</dbReference>
<sequence length="129" mass="14777">MSATMQFNQRPVPTFNEGTLKLLVSAYSGSAKEELYACTQYSDPTEGYEQAWLVLDERHGDRRKYIRHLVRKAMNGPNLNLEDIEGLRAFRNDLGMCVRNLKRMGALKHIEAYEVLGAMTPFIHIVTQE</sequence>
<proteinExistence type="predicted"/>
<keyword evidence="2" id="KW-1185">Reference proteome</keyword>
<evidence type="ECO:0000313" key="2">
    <source>
        <dbReference type="Proteomes" id="UP000324222"/>
    </source>
</evidence>
<organism evidence="1 2">
    <name type="scientific">Portunus trituberculatus</name>
    <name type="common">Swimming crab</name>
    <name type="synonym">Neptunus trituberculatus</name>
    <dbReference type="NCBI Taxonomy" id="210409"/>
    <lineage>
        <taxon>Eukaryota</taxon>
        <taxon>Metazoa</taxon>
        <taxon>Ecdysozoa</taxon>
        <taxon>Arthropoda</taxon>
        <taxon>Crustacea</taxon>
        <taxon>Multicrustacea</taxon>
        <taxon>Malacostraca</taxon>
        <taxon>Eumalacostraca</taxon>
        <taxon>Eucarida</taxon>
        <taxon>Decapoda</taxon>
        <taxon>Pleocyemata</taxon>
        <taxon>Brachyura</taxon>
        <taxon>Eubrachyura</taxon>
        <taxon>Portunoidea</taxon>
        <taxon>Portunidae</taxon>
        <taxon>Portuninae</taxon>
        <taxon>Portunus</taxon>
    </lineage>
</organism>
<accession>A0A5B7FID5</accession>
<reference evidence="1 2" key="1">
    <citation type="submission" date="2019-05" db="EMBL/GenBank/DDBJ databases">
        <title>Another draft genome of Portunus trituberculatus and its Hox gene families provides insights of decapod evolution.</title>
        <authorList>
            <person name="Jeong J.-H."/>
            <person name="Song I."/>
            <person name="Kim S."/>
            <person name="Choi T."/>
            <person name="Kim D."/>
            <person name="Ryu S."/>
            <person name="Kim W."/>
        </authorList>
    </citation>
    <scope>NUCLEOTIDE SEQUENCE [LARGE SCALE GENOMIC DNA]</scope>
    <source>
        <tissue evidence="1">Muscle</tissue>
    </source>
</reference>
<dbReference type="InterPro" id="IPR005312">
    <property type="entry name" value="DUF1759"/>
</dbReference>
<gene>
    <name evidence="1" type="ORF">E2C01_037880</name>
</gene>
<dbReference type="EMBL" id="VSRR010006180">
    <property type="protein sequence ID" value="MPC44214.1"/>
    <property type="molecule type" value="Genomic_DNA"/>
</dbReference>
<name>A0A5B7FID5_PORTR</name>
<dbReference type="OrthoDB" id="7489123at2759"/>
<dbReference type="AlphaFoldDB" id="A0A5B7FID5"/>
<protein>
    <submittedName>
        <fullName evidence="1">Uncharacterized protein</fullName>
    </submittedName>
</protein>
<dbReference type="Proteomes" id="UP000324222">
    <property type="component" value="Unassembled WGS sequence"/>
</dbReference>